<dbReference type="InterPro" id="IPR027417">
    <property type="entry name" value="P-loop_NTPase"/>
</dbReference>
<proteinExistence type="predicted"/>
<gene>
    <name evidence="2" type="ORF">FEM48_Zijuj10G0023800</name>
</gene>
<dbReference type="AlphaFoldDB" id="A0A978UKR1"/>
<reference evidence="2" key="1">
    <citation type="journal article" date="2021" name="Front. Plant Sci.">
        <title>Chromosome-Scale Genome Assembly for Chinese Sour Jujube and Insights Into Its Genome Evolution and Domestication Signature.</title>
        <authorList>
            <person name="Shen L.-Y."/>
            <person name="Luo H."/>
            <person name="Wang X.-L."/>
            <person name="Wang X.-M."/>
            <person name="Qiu X.-J."/>
            <person name="Liu H."/>
            <person name="Zhou S.-S."/>
            <person name="Jia K.-H."/>
            <person name="Nie S."/>
            <person name="Bao Y.-T."/>
            <person name="Zhang R.-G."/>
            <person name="Yun Q.-Z."/>
            <person name="Chai Y.-H."/>
            <person name="Lu J.-Y."/>
            <person name="Li Y."/>
            <person name="Zhao S.-W."/>
            <person name="Mao J.-F."/>
            <person name="Jia S.-G."/>
            <person name="Mao Y.-M."/>
        </authorList>
    </citation>
    <scope>NUCLEOTIDE SEQUENCE</scope>
    <source>
        <strain evidence="2">AT0</strain>
        <tissue evidence="2">Leaf</tissue>
    </source>
</reference>
<evidence type="ECO:0000313" key="3">
    <source>
        <dbReference type="Proteomes" id="UP000813462"/>
    </source>
</evidence>
<protein>
    <recommendedName>
        <fullName evidence="1">NB-ARC domain-containing protein</fullName>
    </recommendedName>
</protein>
<dbReference type="Proteomes" id="UP000813462">
    <property type="component" value="Unassembled WGS sequence"/>
</dbReference>
<organism evidence="2 3">
    <name type="scientific">Ziziphus jujuba var. spinosa</name>
    <dbReference type="NCBI Taxonomy" id="714518"/>
    <lineage>
        <taxon>Eukaryota</taxon>
        <taxon>Viridiplantae</taxon>
        <taxon>Streptophyta</taxon>
        <taxon>Embryophyta</taxon>
        <taxon>Tracheophyta</taxon>
        <taxon>Spermatophyta</taxon>
        <taxon>Magnoliopsida</taxon>
        <taxon>eudicotyledons</taxon>
        <taxon>Gunneridae</taxon>
        <taxon>Pentapetalae</taxon>
        <taxon>rosids</taxon>
        <taxon>fabids</taxon>
        <taxon>Rosales</taxon>
        <taxon>Rhamnaceae</taxon>
        <taxon>Paliureae</taxon>
        <taxon>Ziziphus</taxon>
    </lineage>
</organism>
<dbReference type="Gene3D" id="3.40.50.300">
    <property type="entry name" value="P-loop containing nucleotide triphosphate hydrolases"/>
    <property type="match status" value="1"/>
</dbReference>
<dbReference type="GO" id="GO:0043531">
    <property type="term" value="F:ADP binding"/>
    <property type="evidence" value="ECO:0007669"/>
    <property type="project" value="InterPro"/>
</dbReference>
<sequence length="88" mass="10100">MGGVCKTTLAESVYNDHKVDKQFKLKSWIYFSVKFDISKLIIDGSEVLVSSLPRTSAIQDLESDKCEEPQLQQPNQQWNHIELKDVMV</sequence>
<comment type="caution">
    <text evidence="2">The sequence shown here is derived from an EMBL/GenBank/DDBJ whole genome shotgun (WGS) entry which is preliminary data.</text>
</comment>
<evidence type="ECO:0000259" key="1">
    <source>
        <dbReference type="Pfam" id="PF00931"/>
    </source>
</evidence>
<accession>A0A978UKR1</accession>
<feature type="domain" description="NB-ARC" evidence="1">
    <location>
        <begin position="1"/>
        <end position="44"/>
    </location>
</feature>
<dbReference type="EMBL" id="JAEACU010000010">
    <property type="protein sequence ID" value="KAH7515413.1"/>
    <property type="molecule type" value="Genomic_DNA"/>
</dbReference>
<evidence type="ECO:0000313" key="2">
    <source>
        <dbReference type="EMBL" id="KAH7515413.1"/>
    </source>
</evidence>
<name>A0A978UKR1_ZIZJJ</name>
<dbReference type="Pfam" id="PF00931">
    <property type="entry name" value="NB-ARC"/>
    <property type="match status" value="1"/>
</dbReference>
<dbReference type="InterPro" id="IPR002182">
    <property type="entry name" value="NB-ARC"/>
</dbReference>